<evidence type="ECO:0000313" key="2">
    <source>
        <dbReference type="EMBL" id="TXR57280.1"/>
    </source>
</evidence>
<evidence type="ECO:0000313" key="3">
    <source>
        <dbReference type="Proteomes" id="UP000321234"/>
    </source>
</evidence>
<dbReference type="EMBL" id="VKAC01000003">
    <property type="protein sequence ID" value="TXR57280.1"/>
    <property type="molecule type" value="Genomic_DNA"/>
</dbReference>
<feature type="region of interest" description="Disordered" evidence="1">
    <location>
        <begin position="74"/>
        <end position="140"/>
    </location>
</feature>
<dbReference type="PANTHER" id="PTHR43384:SF14">
    <property type="entry name" value="ESX-1 SECRETION-ASSOCIATED PROTEIN ESPI"/>
    <property type="match status" value="1"/>
</dbReference>
<dbReference type="InterPro" id="IPR050625">
    <property type="entry name" value="ParA/MinD_ATPase"/>
</dbReference>
<dbReference type="PANTHER" id="PTHR43384">
    <property type="entry name" value="SEPTUM SITE-DETERMINING PROTEIN MIND HOMOLOG, CHLOROPLASTIC-RELATED"/>
    <property type="match status" value="1"/>
</dbReference>
<sequence>MHVNEAEQVLVVERPDGTSEVTVGGAVQVLSAVPQAEVAEVVTALVAERAAALGKPVRVLTRCGSSWSAVVVDPSGAVRPDSRSTGRADRRTSPSPAGPDVETLPEAAPVSTATHQPDAAAATSSPPAGHRPWGYDYPEGRQSFLRDQQQELSAREGWRGALNHFGLRLAPDEAERSGRADAATVSQHWVGPRTIAVVNAKGGAGKTPTTAMLAATFARHGGAGVLAWENNQTRGTLGWRTEQARHDATSMDLLPRVQHLLGTGARAADLARYVHHQRADRYDVLRSQPLALASEQRVTPHDVDAVHELACKYYRMILIDSGNDESDPTWLRMVEHSDQLVVPTTTRDDHAEAGALLLEALAARDERSAQLAASAVVVVTQADPKATAADVQRVVEGFGALAHQVVTVPFDPALVDGQLRHDLLRPATQRAWLAAAAAVARGL</sequence>
<accession>A0A5C8ZKA8</accession>
<feature type="compositionally biased region" description="Low complexity" evidence="1">
    <location>
        <begin position="119"/>
        <end position="128"/>
    </location>
</feature>
<organism evidence="2 3">
    <name type="scientific">Quadrisphaera setariae</name>
    <dbReference type="NCBI Taxonomy" id="2593304"/>
    <lineage>
        <taxon>Bacteria</taxon>
        <taxon>Bacillati</taxon>
        <taxon>Actinomycetota</taxon>
        <taxon>Actinomycetes</taxon>
        <taxon>Kineosporiales</taxon>
        <taxon>Kineosporiaceae</taxon>
        <taxon>Quadrisphaera</taxon>
    </lineage>
</organism>
<dbReference type="GO" id="GO:0005524">
    <property type="term" value="F:ATP binding"/>
    <property type="evidence" value="ECO:0007669"/>
    <property type="project" value="TreeGrafter"/>
</dbReference>
<keyword evidence="3" id="KW-1185">Reference proteome</keyword>
<dbReference type="Proteomes" id="UP000321234">
    <property type="component" value="Unassembled WGS sequence"/>
</dbReference>
<dbReference type="Gene3D" id="3.40.50.300">
    <property type="entry name" value="P-loop containing nucleotide triphosphate hydrolases"/>
    <property type="match status" value="1"/>
</dbReference>
<evidence type="ECO:0000256" key="1">
    <source>
        <dbReference type="SAM" id="MobiDB-lite"/>
    </source>
</evidence>
<dbReference type="GO" id="GO:0051782">
    <property type="term" value="P:negative regulation of cell division"/>
    <property type="evidence" value="ECO:0007669"/>
    <property type="project" value="TreeGrafter"/>
</dbReference>
<protein>
    <submittedName>
        <fullName evidence="2">AAA family ATPase</fullName>
    </submittedName>
</protein>
<dbReference type="AlphaFoldDB" id="A0A5C8ZKA8"/>
<dbReference type="OrthoDB" id="4640801at2"/>
<gene>
    <name evidence="2" type="ORF">FMM08_07085</name>
</gene>
<reference evidence="2 3" key="1">
    <citation type="submission" date="2019-07" db="EMBL/GenBank/DDBJ databases">
        <title>Quadrisphaera sp. strain DD2A genome sequencing and assembly.</title>
        <authorList>
            <person name="Kim I."/>
        </authorList>
    </citation>
    <scope>NUCLEOTIDE SEQUENCE [LARGE SCALE GENOMIC DNA]</scope>
    <source>
        <strain evidence="2 3">DD2A</strain>
    </source>
</reference>
<dbReference type="SUPFAM" id="SSF52540">
    <property type="entry name" value="P-loop containing nucleoside triphosphate hydrolases"/>
    <property type="match status" value="1"/>
</dbReference>
<feature type="compositionally biased region" description="Basic and acidic residues" evidence="1">
    <location>
        <begin position="80"/>
        <end position="92"/>
    </location>
</feature>
<dbReference type="InterPro" id="IPR027417">
    <property type="entry name" value="P-loop_NTPase"/>
</dbReference>
<dbReference type="GO" id="GO:0009898">
    <property type="term" value="C:cytoplasmic side of plasma membrane"/>
    <property type="evidence" value="ECO:0007669"/>
    <property type="project" value="TreeGrafter"/>
</dbReference>
<comment type="caution">
    <text evidence="2">The sequence shown here is derived from an EMBL/GenBank/DDBJ whole genome shotgun (WGS) entry which is preliminary data.</text>
</comment>
<dbReference type="GO" id="GO:0016887">
    <property type="term" value="F:ATP hydrolysis activity"/>
    <property type="evidence" value="ECO:0007669"/>
    <property type="project" value="TreeGrafter"/>
</dbReference>
<dbReference type="GO" id="GO:0005829">
    <property type="term" value="C:cytosol"/>
    <property type="evidence" value="ECO:0007669"/>
    <property type="project" value="TreeGrafter"/>
</dbReference>
<proteinExistence type="predicted"/>
<name>A0A5C8ZKA8_9ACTN</name>